<dbReference type="PANTHER" id="PTHR30055">
    <property type="entry name" value="HTH-TYPE TRANSCRIPTIONAL REGULATOR RUTR"/>
    <property type="match status" value="1"/>
</dbReference>
<comment type="caution">
    <text evidence="4">The sequence shown here is derived from an EMBL/GenBank/DDBJ whole genome shotgun (WGS) entry which is preliminary data.</text>
</comment>
<dbReference type="PANTHER" id="PTHR30055:SF146">
    <property type="entry name" value="HTH-TYPE TRANSCRIPTIONAL DUAL REGULATOR CECR"/>
    <property type="match status" value="1"/>
</dbReference>
<dbReference type="RefSeq" id="WP_375526406.1">
    <property type="nucleotide sequence ID" value="NZ_JBHILM010000019.1"/>
</dbReference>
<gene>
    <name evidence="4" type="ORF">ACE3NQ_17195</name>
</gene>
<evidence type="ECO:0000256" key="1">
    <source>
        <dbReference type="ARBA" id="ARBA00023125"/>
    </source>
</evidence>
<proteinExistence type="predicted"/>
<dbReference type="Gene3D" id="1.10.357.10">
    <property type="entry name" value="Tetracycline Repressor, domain 2"/>
    <property type="match status" value="1"/>
</dbReference>
<evidence type="ECO:0000313" key="4">
    <source>
        <dbReference type="EMBL" id="MFB5682655.1"/>
    </source>
</evidence>
<keyword evidence="5" id="KW-1185">Reference proteome</keyword>
<dbReference type="InterPro" id="IPR001647">
    <property type="entry name" value="HTH_TetR"/>
</dbReference>
<dbReference type="PROSITE" id="PS01081">
    <property type="entry name" value="HTH_TETR_1"/>
    <property type="match status" value="1"/>
</dbReference>
<reference evidence="4 5" key="1">
    <citation type="submission" date="2024-09" db="EMBL/GenBank/DDBJ databases">
        <authorList>
            <person name="Ruan L."/>
        </authorList>
    </citation>
    <scope>NUCLEOTIDE SEQUENCE [LARGE SCALE GENOMIC DNA]</scope>
    <source>
        <strain evidence="4 5">D33</strain>
    </source>
</reference>
<protein>
    <submittedName>
        <fullName evidence="4">TetR/AcrR family transcriptional regulator</fullName>
    </submittedName>
</protein>
<evidence type="ECO:0000256" key="2">
    <source>
        <dbReference type="PROSITE-ProRule" id="PRU00335"/>
    </source>
</evidence>
<feature type="domain" description="HTH tetR-type" evidence="3">
    <location>
        <begin position="26"/>
        <end position="86"/>
    </location>
</feature>
<keyword evidence="1 2" id="KW-0238">DNA-binding</keyword>
<dbReference type="InterPro" id="IPR039536">
    <property type="entry name" value="TetR_C_Proteobacteria"/>
</dbReference>
<dbReference type="InterPro" id="IPR050109">
    <property type="entry name" value="HTH-type_TetR-like_transc_reg"/>
</dbReference>
<feature type="DNA-binding region" description="H-T-H motif" evidence="2">
    <location>
        <begin position="49"/>
        <end position="68"/>
    </location>
</feature>
<evidence type="ECO:0000259" key="3">
    <source>
        <dbReference type="PROSITE" id="PS50977"/>
    </source>
</evidence>
<dbReference type="InterPro" id="IPR023772">
    <property type="entry name" value="DNA-bd_HTH_TetR-type_CS"/>
</dbReference>
<dbReference type="InterPro" id="IPR009057">
    <property type="entry name" value="Homeodomain-like_sf"/>
</dbReference>
<dbReference type="EMBL" id="JBHILM010000019">
    <property type="protein sequence ID" value="MFB5682655.1"/>
    <property type="molecule type" value="Genomic_DNA"/>
</dbReference>
<dbReference type="SUPFAM" id="SSF46689">
    <property type="entry name" value="Homeodomain-like"/>
    <property type="match status" value="1"/>
</dbReference>
<accession>A0ABV5BAD8</accession>
<sequence length="224" mass="25449">MFWELKSGGKGMTDNLTNKPRRESTIRKRADILAAARQLFLTEGFNQSSVDAVAAQANVSKRTVYDYFGDKRSLLLVVVEETWQAIMASIEQAIEHNLQEVSDLEQALIAFCEQIMTSTIGSADYAALLRLVRTEAEHLPDSMYDQMDRMSEEELARRLAEFGQRGWLTVPDAQLAAKHFAALTFMLVLSYPGQERQEEDSRSQRLIVEGVRAFLRAYAPEHRE</sequence>
<organism evidence="4 5">
    <name type="scientific">Paenibacillus terreus</name>
    <dbReference type="NCBI Taxonomy" id="1387834"/>
    <lineage>
        <taxon>Bacteria</taxon>
        <taxon>Bacillati</taxon>
        <taxon>Bacillota</taxon>
        <taxon>Bacilli</taxon>
        <taxon>Bacillales</taxon>
        <taxon>Paenibacillaceae</taxon>
        <taxon>Paenibacillus</taxon>
    </lineage>
</organism>
<dbReference type="Pfam" id="PF14246">
    <property type="entry name" value="TetR_C_7"/>
    <property type="match status" value="1"/>
</dbReference>
<dbReference type="PRINTS" id="PR00455">
    <property type="entry name" value="HTHTETR"/>
</dbReference>
<dbReference type="PROSITE" id="PS50977">
    <property type="entry name" value="HTH_TETR_2"/>
    <property type="match status" value="1"/>
</dbReference>
<dbReference type="Pfam" id="PF00440">
    <property type="entry name" value="TetR_N"/>
    <property type="match status" value="1"/>
</dbReference>
<evidence type="ECO:0000313" key="5">
    <source>
        <dbReference type="Proteomes" id="UP001580407"/>
    </source>
</evidence>
<dbReference type="Proteomes" id="UP001580407">
    <property type="component" value="Unassembled WGS sequence"/>
</dbReference>
<name>A0ABV5BAD8_9BACL</name>